<organism evidence="1">
    <name type="scientific">marine sediment metagenome</name>
    <dbReference type="NCBI Taxonomy" id="412755"/>
    <lineage>
        <taxon>unclassified sequences</taxon>
        <taxon>metagenomes</taxon>
        <taxon>ecological metagenomes</taxon>
    </lineage>
</organism>
<dbReference type="Gene3D" id="3.50.50.60">
    <property type="entry name" value="FAD/NAD(P)-binding domain"/>
    <property type="match status" value="1"/>
</dbReference>
<dbReference type="AlphaFoldDB" id="X0X4A0"/>
<dbReference type="InterPro" id="IPR036188">
    <property type="entry name" value="FAD/NAD-bd_sf"/>
</dbReference>
<protein>
    <submittedName>
        <fullName evidence="1">Uncharacterized protein</fullName>
    </submittedName>
</protein>
<reference evidence="1" key="1">
    <citation type="journal article" date="2014" name="Front. Microbiol.">
        <title>High frequency of phylogenetically diverse reductive dehalogenase-homologous genes in deep subseafloor sedimentary metagenomes.</title>
        <authorList>
            <person name="Kawai M."/>
            <person name="Futagami T."/>
            <person name="Toyoda A."/>
            <person name="Takaki Y."/>
            <person name="Nishi S."/>
            <person name="Hori S."/>
            <person name="Arai W."/>
            <person name="Tsubouchi T."/>
            <person name="Morono Y."/>
            <person name="Uchiyama I."/>
            <person name="Ito T."/>
            <person name="Fujiyama A."/>
            <person name="Inagaki F."/>
            <person name="Takami H."/>
        </authorList>
    </citation>
    <scope>NUCLEOTIDE SEQUENCE</scope>
    <source>
        <strain evidence="1">Expedition CK06-06</strain>
    </source>
</reference>
<dbReference type="SUPFAM" id="SSF51905">
    <property type="entry name" value="FAD/NAD(P)-binding domain"/>
    <property type="match status" value="1"/>
</dbReference>
<evidence type="ECO:0000313" key="1">
    <source>
        <dbReference type="EMBL" id="GAG38029.1"/>
    </source>
</evidence>
<name>X0X4A0_9ZZZZ</name>
<gene>
    <name evidence="1" type="ORF">S01H1_72784</name>
</gene>
<accession>X0X4A0</accession>
<dbReference type="EMBL" id="BARS01048581">
    <property type="protein sequence ID" value="GAG38029.1"/>
    <property type="molecule type" value="Genomic_DNA"/>
</dbReference>
<proteinExistence type="predicted"/>
<feature type="non-terminal residue" evidence="1">
    <location>
        <position position="242"/>
    </location>
</feature>
<comment type="caution">
    <text evidence="1">The sequence shown here is derived from an EMBL/GenBank/DDBJ whole genome shotgun (WGS) entry which is preliminary data.</text>
</comment>
<sequence>GGCLATEEAAAPGFRSNTHANIILPWYYGPVWRDFPEFWDYGAQIDQYLCSSGSIFANNQTCIVIYSDKHDPSQERTAREIARFSERDAEKWLGLAALERSNEYQRVQIDNLFNPAEFKLSPDILNRQMEIYPKLVEAGFEPDSLILSTNQMHAVRETWESQEMQYNVLRFVLSGAIDVGDPGNGVEAMGMAATLPTISFARGGTHQIAHAAHQILVQMGCKFFTHSEVDKVIIENGAATAI</sequence>
<feature type="non-terminal residue" evidence="1">
    <location>
        <position position="1"/>
    </location>
</feature>